<dbReference type="EMBL" id="JAEHOE010000174">
    <property type="protein sequence ID" value="KAG2483531.1"/>
    <property type="molecule type" value="Genomic_DNA"/>
</dbReference>
<proteinExistence type="inferred from homology"/>
<evidence type="ECO:0000256" key="5">
    <source>
        <dbReference type="ARBA" id="ARBA00023136"/>
    </source>
</evidence>
<evidence type="ECO:0000256" key="4">
    <source>
        <dbReference type="ARBA" id="ARBA00022989"/>
    </source>
</evidence>
<comment type="caution">
    <text evidence="8">The sequence shown here is derived from an EMBL/GenBank/DDBJ whole genome shotgun (WGS) entry which is preliminary data.</text>
</comment>
<sequence>MRAGPCTPGLQPGRPRPLRPLSAAYQPQPLVSTGGGGEESGPNPQPPTAGSPPTANGQPDHASNGRPAPAAAAASAPEPGSQPSTATDQPLASDRSASSVEVDEEPVPRPRPKLPGQGLAAAAAALLRGDVPSSLDSIDYDKRPGSKTRIQNAIDIGSFSLPLAAQNVLGYSLNALSESLVGRLGAAALSASTLANSTYSLVGLSVVWGGAAGMETLCGQAYGAGNLRLMRTVLIRAVLVCWAVCVPIVALWSNAGPLLLALGQSPVLVAQSQTYLRALAPSMFAYVLAECVQTYLVVQGIVHPTTIAKAIVTVLGPVYYYGFMFWMDMGLVGAGYAYLACKGTNALLLLAWMGWKILRGESIGRSSVPGDPTASDGSDAEASLTDPGSNAPAVLKVPKLVGSSAAAGSAAVQDGSSMGPNPHEELLTWPLNANASAHEFSMDMLEGPDGSPVGSSGSAVPSSSGSGSSRTRIAAAAAAGAAALVPAGAAAAAAAAPTAAAVAVEPTSVVQRLVGFVPAVRQQLAEVLDPHACWEYIKFGIPAAVMSCLEWWAYEALVIMAGWLPNAEIALGCLGICLTVSGWVYMIPQAISTAACARVSNALGAGDPVAAKRNFQSAYALVFLTQLAVAACLLPNAPRVATFFCADPLAAALTSTLLPITALNTVGDGMNCVLNGILRACGRQALGARITLALGARITLALGARITLALGARITLVAYWCCGLPLAYFAAFKMGMGVKGFVMAIGATSLTQSLIVGSVISRFDWAGEVRNSRELLSSISTSGASSSGGGSGSEEDERP</sequence>
<dbReference type="CDD" id="cd13132">
    <property type="entry name" value="MATE_eukaryotic"/>
    <property type="match status" value="1"/>
</dbReference>
<feature type="transmembrane region" description="Helical" evidence="6">
    <location>
        <begin position="233"/>
        <end position="255"/>
    </location>
</feature>
<feature type="region of interest" description="Disordered" evidence="7">
    <location>
        <begin position="778"/>
        <end position="799"/>
    </location>
</feature>
<feature type="region of interest" description="Disordered" evidence="7">
    <location>
        <begin position="442"/>
        <end position="466"/>
    </location>
</feature>
<feature type="compositionally biased region" description="Polar residues" evidence="7">
    <location>
        <begin position="85"/>
        <end position="99"/>
    </location>
</feature>
<dbReference type="GO" id="GO:0015297">
    <property type="term" value="F:antiporter activity"/>
    <property type="evidence" value="ECO:0007669"/>
    <property type="project" value="InterPro"/>
</dbReference>
<dbReference type="GO" id="GO:0042910">
    <property type="term" value="F:xenobiotic transmembrane transporter activity"/>
    <property type="evidence" value="ECO:0007669"/>
    <property type="project" value="InterPro"/>
</dbReference>
<reference evidence="8" key="1">
    <citation type="journal article" date="2020" name="bioRxiv">
        <title>Comparative genomics of Chlamydomonas.</title>
        <authorList>
            <person name="Craig R.J."/>
            <person name="Hasan A.R."/>
            <person name="Ness R.W."/>
            <person name="Keightley P.D."/>
        </authorList>
    </citation>
    <scope>NUCLEOTIDE SEQUENCE</scope>
    <source>
        <strain evidence="8">CCAP 11/70</strain>
    </source>
</reference>
<evidence type="ECO:0000313" key="8">
    <source>
        <dbReference type="EMBL" id="KAG2483531.1"/>
    </source>
</evidence>
<dbReference type="InterPro" id="IPR002528">
    <property type="entry name" value="MATE_fam"/>
</dbReference>
<evidence type="ECO:0000256" key="6">
    <source>
        <dbReference type="RuleBase" id="RU004914"/>
    </source>
</evidence>
<feature type="region of interest" description="Disordered" evidence="7">
    <location>
        <begin position="1"/>
        <end position="117"/>
    </location>
</feature>
<evidence type="ECO:0000313" key="9">
    <source>
        <dbReference type="Proteomes" id="UP000612055"/>
    </source>
</evidence>
<evidence type="ECO:0000256" key="1">
    <source>
        <dbReference type="ARBA" id="ARBA00004141"/>
    </source>
</evidence>
<feature type="transmembrane region" description="Helical" evidence="6">
    <location>
        <begin position="710"/>
        <end position="729"/>
    </location>
</feature>
<feature type="transmembrane region" description="Helical" evidence="6">
    <location>
        <begin position="618"/>
        <end position="637"/>
    </location>
</feature>
<name>A0A835XJQ5_9CHLO</name>
<feature type="region of interest" description="Disordered" evidence="7">
    <location>
        <begin position="365"/>
        <end position="390"/>
    </location>
</feature>
<dbReference type="InterPro" id="IPR045069">
    <property type="entry name" value="MATE_euk"/>
</dbReference>
<protein>
    <recommendedName>
        <fullName evidence="6">Protein DETOXIFICATION</fullName>
    </recommendedName>
    <alternativeName>
        <fullName evidence="6">Multidrug and toxic compound extrusion protein</fullName>
    </alternativeName>
</protein>
<keyword evidence="3 6" id="KW-0812">Transmembrane</keyword>
<feature type="compositionally biased region" description="Low complexity" evidence="7">
    <location>
        <begin position="62"/>
        <end position="84"/>
    </location>
</feature>
<feature type="transmembrane region" description="Helical" evidence="6">
    <location>
        <begin position="275"/>
        <end position="298"/>
    </location>
</feature>
<keyword evidence="4 6" id="KW-1133">Transmembrane helix</keyword>
<dbReference type="AlphaFoldDB" id="A0A835XJQ5"/>
<evidence type="ECO:0000256" key="2">
    <source>
        <dbReference type="ARBA" id="ARBA00010199"/>
    </source>
</evidence>
<accession>A0A835XJQ5</accession>
<dbReference type="PANTHER" id="PTHR11206">
    <property type="entry name" value="MULTIDRUG RESISTANCE PROTEIN"/>
    <property type="match status" value="1"/>
</dbReference>
<dbReference type="GO" id="GO:0016020">
    <property type="term" value="C:membrane"/>
    <property type="evidence" value="ECO:0007669"/>
    <property type="project" value="UniProtKB-SubCell"/>
</dbReference>
<dbReference type="Proteomes" id="UP000612055">
    <property type="component" value="Unassembled WGS sequence"/>
</dbReference>
<comment type="caution">
    <text evidence="6">Lacks conserved residue(s) required for the propagation of feature annotation.</text>
</comment>
<keyword evidence="5 6" id="KW-0472">Membrane</keyword>
<comment type="subcellular location">
    <subcellularLocation>
        <location evidence="1">Membrane</location>
        <topology evidence="1">Multi-pass membrane protein</topology>
    </subcellularLocation>
</comment>
<gene>
    <name evidence="8" type="ORF">HYH03_017636</name>
</gene>
<feature type="transmembrane region" description="Helical" evidence="6">
    <location>
        <begin position="310"/>
        <end position="327"/>
    </location>
</feature>
<organism evidence="8 9">
    <name type="scientific">Edaphochlamys debaryana</name>
    <dbReference type="NCBI Taxonomy" id="47281"/>
    <lineage>
        <taxon>Eukaryota</taxon>
        <taxon>Viridiplantae</taxon>
        <taxon>Chlorophyta</taxon>
        <taxon>core chlorophytes</taxon>
        <taxon>Chlorophyceae</taxon>
        <taxon>CS clade</taxon>
        <taxon>Chlamydomonadales</taxon>
        <taxon>Chlamydomonadales incertae sedis</taxon>
        <taxon>Edaphochlamys</taxon>
    </lineage>
</organism>
<keyword evidence="9" id="KW-1185">Reference proteome</keyword>
<comment type="similarity">
    <text evidence="2 6">Belongs to the multi antimicrobial extrusion (MATE) (TC 2.A.66.1) family.</text>
</comment>
<evidence type="ECO:0000256" key="7">
    <source>
        <dbReference type="SAM" id="MobiDB-lite"/>
    </source>
</evidence>
<feature type="transmembrane region" description="Helical" evidence="6">
    <location>
        <begin position="333"/>
        <end position="355"/>
    </location>
</feature>
<dbReference type="GO" id="GO:1990961">
    <property type="term" value="P:xenobiotic detoxification by transmembrane export across the plasma membrane"/>
    <property type="evidence" value="ECO:0007669"/>
    <property type="project" value="InterPro"/>
</dbReference>
<dbReference type="Pfam" id="PF01554">
    <property type="entry name" value="MatE"/>
    <property type="match status" value="2"/>
</dbReference>
<feature type="compositionally biased region" description="Low complexity" evidence="7">
    <location>
        <begin position="450"/>
        <end position="466"/>
    </location>
</feature>
<evidence type="ECO:0000256" key="3">
    <source>
        <dbReference type="ARBA" id="ARBA00022692"/>
    </source>
</evidence>
<dbReference type="OrthoDB" id="536988at2759"/>
<feature type="transmembrane region" description="Helical" evidence="6">
    <location>
        <begin position="741"/>
        <end position="760"/>
    </location>
</feature>